<dbReference type="FunFam" id="2.60.40.10:FF:000495">
    <property type="entry name" value="Periplasmic beta-glucosidase"/>
    <property type="match status" value="1"/>
</dbReference>
<dbReference type="PANTHER" id="PTHR42715">
    <property type="entry name" value="BETA-GLUCOSIDASE"/>
    <property type="match status" value="1"/>
</dbReference>
<dbReference type="SMART" id="SM01217">
    <property type="entry name" value="Fn3_like"/>
    <property type="match status" value="1"/>
</dbReference>
<dbReference type="PANTHER" id="PTHR42715:SF10">
    <property type="entry name" value="BETA-GLUCOSIDASE"/>
    <property type="match status" value="1"/>
</dbReference>
<protein>
    <submittedName>
        <fullName evidence="4">Glycoside hydrolase family 3 domain protein</fullName>
    </submittedName>
</protein>
<dbReference type="Gene3D" id="3.40.50.1700">
    <property type="entry name" value="Glycoside hydrolase family 3 C-terminal domain"/>
    <property type="match status" value="1"/>
</dbReference>
<keyword evidence="5" id="KW-1185">Reference proteome</keyword>
<accession>H1YI84</accession>
<feature type="domain" description="Fibronectin type III-like" evidence="3">
    <location>
        <begin position="108"/>
        <end position="178"/>
    </location>
</feature>
<dbReference type="Gene3D" id="2.60.40.10">
    <property type="entry name" value="Immunoglobulins"/>
    <property type="match status" value="1"/>
</dbReference>
<proteinExistence type="inferred from homology"/>
<dbReference type="EMBL" id="CM001403">
    <property type="protein sequence ID" value="EHQ26519.1"/>
    <property type="molecule type" value="Genomic_DNA"/>
</dbReference>
<comment type="similarity">
    <text evidence="1">Belongs to the glycosyl hydrolase 3 family.</text>
</comment>
<dbReference type="InterPro" id="IPR026891">
    <property type="entry name" value="Fn3-like"/>
</dbReference>
<name>H1YI84_9SPHI</name>
<dbReference type="STRING" id="714943.Mucpa_2391"/>
<dbReference type="InterPro" id="IPR050288">
    <property type="entry name" value="Cellulose_deg_GH3"/>
</dbReference>
<dbReference type="OrthoDB" id="799874at2"/>
<dbReference type="eggNOG" id="COG1472">
    <property type="taxonomic scope" value="Bacteria"/>
</dbReference>
<dbReference type="Pfam" id="PF01915">
    <property type="entry name" value="Glyco_hydro_3_C"/>
    <property type="match status" value="1"/>
</dbReference>
<keyword evidence="2 4" id="KW-0378">Hydrolase</keyword>
<dbReference type="SUPFAM" id="SSF52279">
    <property type="entry name" value="Beta-D-glucan exohydrolase, C-terminal domain"/>
    <property type="match status" value="1"/>
</dbReference>
<dbReference type="Proteomes" id="UP000002774">
    <property type="component" value="Chromosome"/>
</dbReference>
<dbReference type="InterPro" id="IPR002772">
    <property type="entry name" value="Glyco_hydro_3_C"/>
</dbReference>
<evidence type="ECO:0000313" key="5">
    <source>
        <dbReference type="Proteomes" id="UP000002774"/>
    </source>
</evidence>
<gene>
    <name evidence="4" type="ORF">Mucpa_2391</name>
</gene>
<organism evidence="4 5">
    <name type="scientific">Mucilaginibacter paludis DSM 18603</name>
    <dbReference type="NCBI Taxonomy" id="714943"/>
    <lineage>
        <taxon>Bacteria</taxon>
        <taxon>Pseudomonadati</taxon>
        <taxon>Bacteroidota</taxon>
        <taxon>Sphingobacteriia</taxon>
        <taxon>Sphingobacteriales</taxon>
        <taxon>Sphingobacteriaceae</taxon>
        <taxon>Mucilaginibacter</taxon>
    </lineage>
</organism>
<dbReference type="InterPro" id="IPR036881">
    <property type="entry name" value="Glyco_hydro_3_C_sf"/>
</dbReference>
<evidence type="ECO:0000259" key="3">
    <source>
        <dbReference type="SMART" id="SM01217"/>
    </source>
</evidence>
<dbReference type="Pfam" id="PF14310">
    <property type="entry name" value="Fn3-like"/>
    <property type="match status" value="1"/>
</dbReference>
<dbReference type="InterPro" id="IPR013783">
    <property type="entry name" value="Ig-like_fold"/>
</dbReference>
<dbReference type="HOGENOM" id="CLU_004542_0_2_10"/>
<evidence type="ECO:0000313" key="4">
    <source>
        <dbReference type="EMBL" id="EHQ26519.1"/>
    </source>
</evidence>
<reference evidence="4" key="1">
    <citation type="submission" date="2011-09" db="EMBL/GenBank/DDBJ databases">
        <title>The permanent draft genome of Mucilaginibacter paludis DSM 18603.</title>
        <authorList>
            <consortium name="US DOE Joint Genome Institute (JGI-PGF)"/>
            <person name="Lucas S."/>
            <person name="Han J."/>
            <person name="Lapidus A."/>
            <person name="Bruce D."/>
            <person name="Goodwin L."/>
            <person name="Pitluck S."/>
            <person name="Peters L."/>
            <person name="Kyrpides N."/>
            <person name="Mavromatis K."/>
            <person name="Ivanova N."/>
            <person name="Mikhailova N."/>
            <person name="Held B."/>
            <person name="Detter J.C."/>
            <person name="Tapia R."/>
            <person name="Han C."/>
            <person name="Land M."/>
            <person name="Hauser L."/>
            <person name="Markowitz V."/>
            <person name="Cheng J.-F."/>
            <person name="Hugenholtz P."/>
            <person name="Woyke T."/>
            <person name="Wu D."/>
            <person name="Tindall B."/>
            <person name="Brambilla E."/>
            <person name="Klenk H.-P."/>
            <person name="Eisen J.A."/>
        </authorList>
    </citation>
    <scope>NUCLEOTIDE SEQUENCE [LARGE SCALE GENOMIC DNA]</scope>
    <source>
        <strain evidence="4">DSM 18603</strain>
    </source>
</reference>
<sequence length="191" mass="21464">MSCGTSISNILLGKTAPSGKLPFSWPKKLADCPSQVFGTENNDVVNYTDSLMVGYRYYDSKNVEPQFPFGYGLSYTTFKYNNLHIKSNRSTIRGSFSIKNTGNFNGAEIAEVYVRPLHPSVYRPIHELKYFKKITINKNGSGKVDFELGADAFSCYNVKTGSWQLDPGEYEIQIGSSSRDIRLKTLVQVRN</sequence>
<evidence type="ECO:0000256" key="1">
    <source>
        <dbReference type="ARBA" id="ARBA00005336"/>
    </source>
</evidence>
<dbReference type="GO" id="GO:0008422">
    <property type="term" value="F:beta-glucosidase activity"/>
    <property type="evidence" value="ECO:0007669"/>
    <property type="project" value="UniProtKB-ARBA"/>
</dbReference>
<dbReference type="GO" id="GO:0005975">
    <property type="term" value="P:carbohydrate metabolic process"/>
    <property type="evidence" value="ECO:0007669"/>
    <property type="project" value="InterPro"/>
</dbReference>
<dbReference type="AlphaFoldDB" id="H1YI84"/>
<evidence type="ECO:0000256" key="2">
    <source>
        <dbReference type="ARBA" id="ARBA00022801"/>
    </source>
</evidence>